<dbReference type="EMBL" id="JAVLVT010000005">
    <property type="protein sequence ID" value="MDS1271039.1"/>
    <property type="molecule type" value="Genomic_DNA"/>
</dbReference>
<evidence type="ECO:0000256" key="2">
    <source>
        <dbReference type="ARBA" id="ARBA00022448"/>
    </source>
</evidence>
<feature type="transmembrane region" description="Helical" evidence="12">
    <location>
        <begin position="362"/>
        <end position="379"/>
    </location>
</feature>
<feature type="transmembrane region" description="Helical" evidence="12">
    <location>
        <begin position="385"/>
        <end position="403"/>
    </location>
</feature>
<sequence>MTQLRPQATQDETSAQSRPPTSLLGTAVGHLRTRLRGGELGAMPVIVGLVLIAVVFQSLNSNFLTPQNLSNMSVQLVAYGLLSCGVIMVLLIGEIDLSIGSVSGVAGALLAVLAVNHGLPEIVAIALVVLAGAAIGALHGTIFAKVGVPAFVVTLAGLLGWKGAHLFVLGDQGTINVPRDGTIAALTKTFFAPWIGWSVALAILGIYLVAQMVGARRRANAGLPTRSTAEVLLRWALLAAPVLGGVAILNAWSGVPLAFLIFVGFVVAFDLVLRKTRYGRMVFAVGGNAEAARRAGINVDLVRISVFTLSSMLASIGGIMLVSRADGVSQATGGDEVLMFAIAAAVIGGTSLFGGRGSSYSALLGMLVIQSITAGLLLLQMDASVRFMITAVVLLIAVVLDAMSRRSQRMHARGG</sequence>
<gene>
    <name evidence="13" type="ORF">RIF23_12090</name>
</gene>
<dbReference type="Proteomes" id="UP001250214">
    <property type="component" value="Unassembled WGS sequence"/>
</dbReference>
<feature type="region of interest" description="Disordered" evidence="11">
    <location>
        <begin position="1"/>
        <end position="21"/>
    </location>
</feature>
<evidence type="ECO:0000256" key="11">
    <source>
        <dbReference type="SAM" id="MobiDB-lite"/>
    </source>
</evidence>
<feature type="transmembrane region" description="Helical" evidence="12">
    <location>
        <begin position="40"/>
        <end position="60"/>
    </location>
</feature>
<keyword evidence="5" id="KW-0762">Sugar transport</keyword>
<evidence type="ECO:0000256" key="5">
    <source>
        <dbReference type="ARBA" id="ARBA00022597"/>
    </source>
</evidence>
<reference evidence="14" key="1">
    <citation type="submission" date="2023-07" db="EMBL/GenBank/DDBJ databases">
        <title>Novel species in the genus Lipingzhangella isolated from Sambhar Salt Lake.</title>
        <authorList>
            <person name="Jiya N."/>
            <person name="Kajale S."/>
            <person name="Sharma A."/>
        </authorList>
    </citation>
    <scope>NUCLEOTIDE SEQUENCE [LARGE SCALE GENOMIC DNA]</scope>
    <source>
        <strain evidence="14">LS1_29</strain>
    </source>
</reference>
<keyword evidence="7 12" id="KW-1133">Transmembrane helix</keyword>
<feature type="transmembrane region" description="Helical" evidence="12">
    <location>
        <begin position="122"/>
        <end position="143"/>
    </location>
</feature>
<evidence type="ECO:0000256" key="12">
    <source>
        <dbReference type="SAM" id="Phobius"/>
    </source>
</evidence>
<evidence type="ECO:0000256" key="1">
    <source>
        <dbReference type="ARBA" id="ARBA00004651"/>
    </source>
</evidence>
<keyword evidence="8 12" id="KW-0472">Membrane</keyword>
<keyword evidence="4" id="KW-0997">Cell inner membrane</keyword>
<dbReference type="PANTHER" id="PTHR32196:SF32">
    <property type="entry name" value="XYLOSE TRANSPORT SYSTEM PERMEASE PROTEIN XYLH"/>
    <property type="match status" value="1"/>
</dbReference>
<keyword evidence="14" id="KW-1185">Reference proteome</keyword>
<keyword evidence="2" id="KW-0813">Transport</keyword>
<evidence type="ECO:0000256" key="9">
    <source>
        <dbReference type="ARBA" id="ARBA00035611"/>
    </source>
</evidence>
<keyword evidence="6 12" id="KW-0812">Transmembrane</keyword>
<organism evidence="13 14">
    <name type="scientific">Lipingzhangella rawalii</name>
    <dbReference type="NCBI Taxonomy" id="2055835"/>
    <lineage>
        <taxon>Bacteria</taxon>
        <taxon>Bacillati</taxon>
        <taxon>Actinomycetota</taxon>
        <taxon>Actinomycetes</taxon>
        <taxon>Streptosporangiales</taxon>
        <taxon>Nocardiopsidaceae</taxon>
        <taxon>Lipingzhangella</taxon>
    </lineage>
</organism>
<dbReference type="InterPro" id="IPR001851">
    <property type="entry name" value="ABC_transp_permease"/>
</dbReference>
<evidence type="ECO:0000313" key="14">
    <source>
        <dbReference type="Proteomes" id="UP001250214"/>
    </source>
</evidence>
<evidence type="ECO:0000256" key="8">
    <source>
        <dbReference type="ARBA" id="ARBA00023136"/>
    </source>
</evidence>
<evidence type="ECO:0000256" key="4">
    <source>
        <dbReference type="ARBA" id="ARBA00022519"/>
    </source>
</evidence>
<evidence type="ECO:0000256" key="10">
    <source>
        <dbReference type="ARBA" id="ARBA00035686"/>
    </source>
</evidence>
<dbReference type="PANTHER" id="PTHR32196">
    <property type="entry name" value="ABC TRANSPORTER PERMEASE PROTEIN YPHD-RELATED-RELATED"/>
    <property type="match status" value="1"/>
</dbReference>
<evidence type="ECO:0000313" key="13">
    <source>
        <dbReference type="EMBL" id="MDS1271039.1"/>
    </source>
</evidence>
<dbReference type="Pfam" id="PF02653">
    <property type="entry name" value="BPD_transp_2"/>
    <property type="match status" value="1"/>
</dbReference>
<feature type="transmembrane region" description="Helical" evidence="12">
    <location>
        <begin position="231"/>
        <end position="249"/>
    </location>
</feature>
<evidence type="ECO:0000256" key="7">
    <source>
        <dbReference type="ARBA" id="ARBA00022989"/>
    </source>
</evidence>
<feature type="transmembrane region" description="Helical" evidence="12">
    <location>
        <begin position="72"/>
        <end position="92"/>
    </location>
</feature>
<dbReference type="RefSeq" id="WP_310912590.1">
    <property type="nucleotide sequence ID" value="NZ_JAVLVT010000005.1"/>
</dbReference>
<name>A0ABU2H8W2_9ACTN</name>
<comment type="caution">
    <text evidence="13">The sequence shown here is derived from an EMBL/GenBank/DDBJ whole genome shotgun (WGS) entry which is preliminary data.</text>
</comment>
<feature type="transmembrane region" description="Helical" evidence="12">
    <location>
        <begin position="255"/>
        <end position="273"/>
    </location>
</feature>
<feature type="transmembrane region" description="Helical" evidence="12">
    <location>
        <begin position="150"/>
        <end position="170"/>
    </location>
</feature>
<accession>A0ABU2H8W2</accession>
<comment type="function">
    <text evidence="9">Part of the binding-protein-dependent transport system for D-xylose. Probably responsible for the translocation of the substrate across the membrane.</text>
</comment>
<feature type="transmembrane region" description="Helical" evidence="12">
    <location>
        <begin position="337"/>
        <end position="355"/>
    </location>
</feature>
<comment type="subcellular location">
    <subcellularLocation>
        <location evidence="1">Cell membrane</location>
        <topology evidence="1">Multi-pass membrane protein</topology>
    </subcellularLocation>
</comment>
<feature type="transmembrane region" description="Helical" evidence="12">
    <location>
        <begin position="190"/>
        <end position="210"/>
    </location>
</feature>
<feature type="transmembrane region" description="Helical" evidence="12">
    <location>
        <begin position="301"/>
        <end position="325"/>
    </location>
</feature>
<evidence type="ECO:0000256" key="6">
    <source>
        <dbReference type="ARBA" id="ARBA00022692"/>
    </source>
</evidence>
<feature type="transmembrane region" description="Helical" evidence="12">
    <location>
        <begin position="99"/>
        <end position="116"/>
    </location>
</feature>
<evidence type="ECO:0000256" key="3">
    <source>
        <dbReference type="ARBA" id="ARBA00022475"/>
    </source>
</evidence>
<protein>
    <recommendedName>
        <fullName evidence="10">Xylose transport system permease protein XylH</fullName>
    </recommendedName>
</protein>
<keyword evidence="3" id="KW-1003">Cell membrane</keyword>
<dbReference type="CDD" id="cd06579">
    <property type="entry name" value="TM_PBP1_transp_AraH_like"/>
    <property type="match status" value="1"/>
</dbReference>
<proteinExistence type="predicted"/>